<name>A0A6J7JU88_9ZZZZ</name>
<dbReference type="InterPro" id="IPR040891">
    <property type="entry name" value="HEPN_SAV_6107"/>
</dbReference>
<dbReference type="Pfam" id="PF18726">
    <property type="entry name" value="HEPN_SAV_6107"/>
    <property type="match status" value="1"/>
</dbReference>
<dbReference type="EMBL" id="CAFBNE010000033">
    <property type="protein sequence ID" value="CAB4946627.1"/>
    <property type="molecule type" value="Genomic_DNA"/>
</dbReference>
<sequence length="168" mass="17584">MTTLTSTLTTVTSAIPAVCRPPAASTGSPARAPMPAAARDLVASARRSLTEAVIASTPCERYAAAHLAALRAAAAVLAARSRPNGKRRRQVRSVWVILPEVAIEFTEWAAFFAASARKRSAAEAGVPCVTAREADDLVRDADAFLARVTGTLGLPHQTMLIAGLRHTG</sequence>
<evidence type="ECO:0000313" key="2">
    <source>
        <dbReference type="EMBL" id="CAB4946627.1"/>
    </source>
</evidence>
<proteinExistence type="predicted"/>
<organism evidence="2">
    <name type="scientific">freshwater metagenome</name>
    <dbReference type="NCBI Taxonomy" id="449393"/>
    <lineage>
        <taxon>unclassified sequences</taxon>
        <taxon>metagenomes</taxon>
        <taxon>ecological metagenomes</taxon>
    </lineage>
</organism>
<feature type="domain" description="SAV-6107-like HEPN" evidence="1">
    <location>
        <begin position="53"/>
        <end position="148"/>
    </location>
</feature>
<evidence type="ECO:0000259" key="1">
    <source>
        <dbReference type="Pfam" id="PF18726"/>
    </source>
</evidence>
<reference evidence="2" key="1">
    <citation type="submission" date="2020-05" db="EMBL/GenBank/DDBJ databases">
        <authorList>
            <person name="Chiriac C."/>
            <person name="Salcher M."/>
            <person name="Ghai R."/>
            <person name="Kavagutti S V."/>
        </authorList>
    </citation>
    <scope>NUCLEOTIDE SEQUENCE</scope>
</reference>
<protein>
    <submittedName>
        <fullName evidence="2">Unannotated protein</fullName>
    </submittedName>
</protein>
<dbReference type="AlphaFoldDB" id="A0A6J7JU88"/>
<accession>A0A6J7JU88</accession>
<gene>
    <name evidence="2" type="ORF">UFOPK3772_01271</name>
</gene>